<keyword evidence="1" id="KW-0547">Nucleotide-binding</keyword>
<evidence type="ECO:0000313" key="1">
    <source>
        <dbReference type="EMBL" id="WSC03421.1"/>
    </source>
</evidence>
<gene>
    <name evidence="1" type="ORF">OG835_01220</name>
</gene>
<accession>A0ACD4ZYN1</accession>
<keyword evidence="2" id="KW-1185">Reference proteome</keyword>
<name>A0ACD4ZYN1_9ACTN</name>
<organism evidence="1 2">
    <name type="scientific">Streptomyces scopuliridis</name>
    <dbReference type="NCBI Taxonomy" id="452529"/>
    <lineage>
        <taxon>Bacteria</taxon>
        <taxon>Bacillati</taxon>
        <taxon>Actinomycetota</taxon>
        <taxon>Actinomycetes</taxon>
        <taxon>Kitasatosporales</taxon>
        <taxon>Streptomycetaceae</taxon>
        <taxon>Streptomyces</taxon>
    </lineage>
</organism>
<keyword evidence="1" id="KW-0378">Hydrolase</keyword>
<keyword evidence="1" id="KW-0347">Helicase</keyword>
<dbReference type="Proteomes" id="UP001348369">
    <property type="component" value="Chromosome"/>
</dbReference>
<sequence>MIDGPEYEGKPGVFLSNTKSSRAKLTADKLQRPADHGLQWAA</sequence>
<evidence type="ECO:0000313" key="2">
    <source>
        <dbReference type="Proteomes" id="UP001348369"/>
    </source>
</evidence>
<keyword evidence="1" id="KW-0067">ATP-binding</keyword>
<proteinExistence type="predicted"/>
<protein>
    <submittedName>
        <fullName evidence="1">Helicase</fullName>
    </submittedName>
</protein>
<reference evidence="1" key="1">
    <citation type="submission" date="2022-10" db="EMBL/GenBank/DDBJ databases">
        <title>The complete genomes of actinobacterial strains from the NBC collection.</title>
        <authorList>
            <person name="Joergensen T.S."/>
            <person name="Alvarez Arevalo M."/>
            <person name="Sterndorff E.B."/>
            <person name="Faurdal D."/>
            <person name="Vuksanovic O."/>
            <person name="Mourched A.-S."/>
            <person name="Charusanti P."/>
            <person name="Shaw S."/>
            <person name="Blin K."/>
            <person name="Weber T."/>
        </authorList>
    </citation>
    <scope>NUCLEOTIDE SEQUENCE</scope>
    <source>
        <strain evidence="1">NBC 01771</strain>
    </source>
</reference>
<dbReference type="EMBL" id="CP109109">
    <property type="protein sequence ID" value="WSC03421.1"/>
    <property type="molecule type" value="Genomic_DNA"/>
</dbReference>